<dbReference type="Pfam" id="PF03466">
    <property type="entry name" value="LysR_substrate"/>
    <property type="match status" value="1"/>
</dbReference>
<dbReference type="Pfam" id="PF00126">
    <property type="entry name" value="HTH_1"/>
    <property type="match status" value="1"/>
</dbReference>
<dbReference type="SUPFAM" id="SSF46785">
    <property type="entry name" value="Winged helix' DNA-binding domain"/>
    <property type="match status" value="1"/>
</dbReference>
<keyword evidence="2" id="KW-0805">Transcription regulation</keyword>
<dbReference type="InterPro" id="IPR005119">
    <property type="entry name" value="LysR_subst-bd"/>
</dbReference>
<evidence type="ECO:0000256" key="5">
    <source>
        <dbReference type="ARBA" id="ARBA00023163"/>
    </source>
</evidence>
<keyword evidence="4" id="KW-0010">Activator</keyword>
<dbReference type="PRINTS" id="PR00039">
    <property type="entry name" value="HTHLYSR"/>
</dbReference>
<dbReference type="InterPro" id="IPR036390">
    <property type="entry name" value="WH_DNA-bd_sf"/>
</dbReference>
<feature type="domain" description="HTH lysR-type" evidence="6">
    <location>
        <begin position="5"/>
        <end position="62"/>
    </location>
</feature>
<evidence type="ECO:0000256" key="3">
    <source>
        <dbReference type="ARBA" id="ARBA00023125"/>
    </source>
</evidence>
<dbReference type="FunFam" id="1.10.10.10:FF:000001">
    <property type="entry name" value="LysR family transcriptional regulator"/>
    <property type="match status" value="1"/>
</dbReference>
<dbReference type="Gene3D" id="3.40.190.10">
    <property type="entry name" value="Periplasmic binding protein-like II"/>
    <property type="match status" value="2"/>
</dbReference>
<dbReference type="PROSITE" id="PS50931">
    <property type="entry name" value="HTH_LYSR"/>
    <property type="match status" value="1"/>
</dbReference>
<keyword evidence="5" id="KW-0804">Transcription</keyword>
<keyword evidence="8" id="KW-1185">Reference proteome</keyword>
<dbReference type="Gene3D" id="1.10.10.10">
    <property type="entry name" value="Winged helix-like DNA-binding domain superfamily/Winged helix DNA-binding domain"/>
    <property type="match status" value="1"/>
</dbReference>
<dbReference type="AlphaFoldDB" id="A0A1I4IZ93"/>
<dbReference type="InterPro" id="IPR036388">
    <property type="entry name" value="WH-like_DNA-bd_sf"/>
</dbReference>
<name>A0A1I4IZ93_9RHOB</name>
<dbReference type="STRING" id="195913.SAMN04488004_13031"/>
<reference evidence="7 8" key="1">
    <citation type="submission" date="2016-10" db="EMBL/GenBank/DDBJ databases">
        <authorList>
            <person name="de Groot N.N."/>
        </authorList>
    </citation>
    <scope>NUCLEOTIDE SEQUENCE [LARGE SCALE GENOMIC DNA]</scope>
    <source>
        <strain evidence="7 8">DSM 16199</strain>
    </source>
</reference>
<accession>A0A1I4IZ93</accession>
<dbReference type="GO" id="GO:0003677">
    <property type="term" value="F:DNA binding"/>
    <property type="evidence" value="ECO:0007669"/>
    <property type="project" value="UniProtKB-KW"/>
</dbReference>
<evidence type="ECO:0000313" key="8">
    <source>
        <dbReference type="Proteomes" id="UP000199550"/>
    </source>
</evidence>
<protein>
    <submittedName>
        <fullName evidence="7">Transcriptional regulator, LysR family</fullName>
    </submittedName>
</protein>
<comment type="similarity">
    <text evidence="1">Belongs to the LysR transcriptional regulatory family.</text>
</comment>
<dbReference type="GO" id="GO:0003700">
    <property type="term" value="F:DNA-binding transcription factor activity"/>
    <property type="evidence" value="ECO:0007669"/>
    <property type="project" value="InterPro"/>
</dbReference>
<organism evidence="7 8">
    <name type="scientific">Loktanella salsilacus</name>
    <dbReference type="NCBI Taxonomy" id="195913"/>
    <lineage>
        <taxon>Bacteria</taxon>
        <taxon>Pseudomonadati</taxon>
        <taxon>Pseudomonadota</taxon>
        <taxon>Alphaproteobacteria</taxon>
        <taxon>Rhodobacterales</taxon>
        <taxon>Roseobacteraceae</taxon>
        <taxon>Loktanella</taxon>
    </lineage>
</organism>
<evidence type="ECO:0000313" key="7">
    <source>
        <dbReference type="EMBL" id="SFL59076.1"/>
    </source>
</evidence>
<keyword evidence="3" id="KW-0238">DNA-binding</keyword>
<sequence length="310" mass="33999">MAVLPSMRQLRYLVVLADTGHFGKAAQRVGIAQPSLSLQISNLEEVLKLRLLERGRGPFRLTPEGREITERARAVVAQVQDIVDLSVTLQTGDVGTIRLGTTPTIGPYLLPYAIGELHKTHPGLKLYIRDAAPRDLVSELERGRHDVILTQLPVAGPGFVTERLFRERLALAIAPDSPLANRKDIMDADLADLVVLSLGPGYVLHEQISEVCRNAGADLRRDYEGTSLDALRQMVGMGMGVTFLPMLYIRSEVSGRDGSIEVRPFRKGKLVRSIGLVRRKSSGKNAAIDHIAEALRSAIRANFSDTVTLE</sequence>
<dbReference type="PANTHER" id="PTHR30346:SF26">
    <property type="entry name" value="HYDROGEN PEROXIDE-INDUCIBLE GENES ACTIVATOR"/>
    <property type="match status" value="1"/>
</dbReference>
<evidence type="ECO:0000256" key="4">
    <source>
        <dbReference type="ARBA" id="ARBA00023159"/>
    </source>
</evidence>
<evidence type="ECO:0000256" key="2">
    <source>
        <dbReference type="ARBA" id="ARBA00023015"/>
    </source>
</evidence>
<dbReference type="EMBL" id="FOTF01000030">
    <property type="protein sequence ID" value="SFL59076.1"/>
    <property type="molecule type" value="Genomic_DNA"/>
</dbReference>
<dbReference type="PANTHER" id="PTHR30346">
    <property type="entry name" value="TRANSCRIPTIONAL DUAL REGULATOR HCAR-RELATED"/>
    <property type="match status" value="1"/>
</dbReference>
<gene>
    <name evidence="7" type="ORF">SAMN04488004_13031</name>
</gene>
<dbReference type="SUPFAM" id="SSF53850">
    <property type="entry name" value="Periplasmic binding protein-like II"/>
    <property type="match status" value="1"/>
</dbReference>
<proteinExistence type="inferred from homology"/>
<dbReference type="GO" id="GO:0032993">
    <property type="term" value="C:protein-DNA complex"/>
    <property type="evidence" value="ECO:0007669"/>
    <property type="project" value="TreeGrafter"/>
</dbReference>
<dbReference type="InterPro" id="IPR000847">
    <property type="entry name" value="LysR_HTH_N"/>
</dbReference>
<dbReference type="Proteomes" id="UP000199550">
    <property type="component" value="Unassembled WGS sequence"/>
</dbReference>
<evidence type="ECO:0000256" key="1">
    <source>
        <dbReference type="ARBA" id="ARBA00009437"/>
    </source>
</evidence>
<evidence type="ECO:0000259" key="6">
    <source>
        <dbReference type="PROSITE" id="PS50931"/>
    </source>
</evidence>
<dbReference type="CDD" id="cd08411">
    <property type="entry name" value="PBP2_OxyR"/>
    <property type="match status" value="1"/>
</dbReference>